<feature type="signal peptide" evidence="1">
    <location>
        <begin position="1"/>
        <end position="22"/>
    </location>
</feature>
<accession>A0A0N9XNL7</accession>
<name>A0A0N9XNL7_9ROSI</name>
<proteinExistence type="evidence at transcript level"/>
<organism evidence="2">
    <name type="scientific">Viola tricolor</name>
    <dbReference type="NCBI Taxonomy" id="214053"/>
    <lineage>
        <taxon>Eukaryota</taxon>
        <taxon>Viridiplantae</taxon>
        <taxon>Streptophyta</taxon>
        <taxon>Embryophyta</taxon>
        <taxon>Tracheophyta</taxon>
        <taxon>Spermatophyta</taxon>
        <taxon>Magnoliopsida</taxon>
        <taxon>eudicotyledons</taxon>
        <taxon>Gunneridae</taxon>
        <taxon>Pentapetalae</taxon>
        <taxon>rosids</taxon>
        <taxon>fabids</taxon>
        <taxon>Malpighiales</taxon>
        <taxon>Violaceae</taxon>
        <taxon>Viola</taxon>
        <taxon>Viola subgen. Viola</taxon>
        <taxon>Viola sect. Melanium</taxon>
        <taxon>Viola subsect. Bracteolatae</taxon>
    </lineage>
</organism>
<keyword evidence="1" id="KW-0732">Signal</keyword>
<feature type="chain" id="PRO_5006041216" evidence="1">
    <location>
        <begin position="23"/>
        <end position="116"/>
    </location>
</feature>
<protein>
    <submittedName>
        <fullName evidence="2">Cyclotide</fullName>
    </submittedName>
</protein>
<reference evidence="2" key="1">
    <citation type="journal article" date="2015" name="J. Proteome Res.">
        <title>Peptidomics of Circular Cysteine-Rich Plant Peptides: Analysis of the Diversity of Cyclotides from Viola tricolor by Transcriptome and Proteome Mining.</title>
        <authorList>
            <person name="Hellinger R."/>
            <person name="Koehbach J."/>
            <person name="Soltis D.E."/>
            <person name="Carpenter E.J."/>
            <person name="Wong G.K."/>
            <person name="Gruber C.W."/>
        </authorList>
    </citation>
    <scope>NUCLEOTIDE SEQUENCE</scope>
    <source>
        <strain evidence="2">12</strain>
    </source>
</reference>
<dbReference type="EMBL" id="KT203804">
    <property type="protein sequence ID" value="ALI30824.1"/>
    <property type="molecule type" value="mRNA"/>
</dbReference>
<dbReference type="AlphaFoldDB" id="A0A0N9XNL7"/>
<evidence type="ECO:0000313" key="2">
    <source>
        <dbReference type="EMBL" id="ALI30824.1"/>
    </source>
</evidence>
<evidence type="ECO:0000256" key="1">
    <source>
        <dbReference type="SAM" id="SignalP"/>
    </source>
</evidence>
<sequence length="116" mass="12748">MEMKKMIVVFLVIATFALPALNATLEKDFISRKAIDMVLKKVGSNAMLDEKAIEALTGKILISNPIIEEALFKYSNLNGPRGVTCRETCYSQDCYSAWAGCKCNDGACFINSLEAN</sequence>